<comment type="caution">
    <text evidence="1">The sequence shown here is derived from an EMBL/GenBank/DDBJ whole genome shotgun (WGS) entry which is preliminary data.</text>
</comment>
<organism evidence="1 2">
    <name type="scientific">Neolewinella aurantiaca</name>
    <dbReference type="NCBI Taxonomy" id="2602767"/>
    <lineage>
        <taxon>Bacteria</taxon>
        <taxon>Pseudomonadati</taxon>
        <taxon>Bacteroidota</taxon>
        <taxon>Saprospiria</taxon>
        <taxon>Saprospirales</taxon>
        <taxon>Lewinellaceae</taxon>
        <taxon>Neolewinella</taxon>
    </lineage>
</organism>
<evidence type="ECO:0000313" key="1">
    <source>
        <dbReference type="EMBL" id="TXF85414.1"/>
    </source>
</evidence>
<dbReference type="Proteomes" id="UP000321907">
    <property type="component" value="Unassembled WGS sequence"/>
</dbReference>
<keyword evidence="2" id="KW-1185">Reference proteome</keyword>
<sequence>MSSRNKIWFSVSLVVLLTLSGLSFGFLVGQSQQAQAKKAQEKIQIMTEQVKAQASGALVNKGADAIRRILIK</sequence>
<protein>
    <submittedName>
        <fullName evidence="1">Uncharacterized protein</fullName>
    </submittedName>
</protein>
<dbReference type="RefSeq" id="WP_147932669.1">
    <property type="nucleotide sequence ID" value="NZ_VOXD01000047.1"/>
</dbReference>
<proteinExistence type="predicted"/>
<reference evidence="1 2" key="1">
    <citation type="submission" date="2019-08" db="EMBL/GenBank/DDBJ databases">
        <title>Lewinella sp. strain SSH13 Genome sequencing and assembly.</title>
        <authorList>
            <person name="Kim I."/>
        </authorList>
    </citation>
    <scope>NUCLEOTIDE SEQUENCE [LARGE SCALE GENOMIC DNA]</scope>
    <source>
        <strain evidence="1 2">SSH13</strain>
    </source>
</reference>
<gene>
    <name evidence="1" type="ORF">FUA23_20595</name>
</gene>
<accession>A0A5C7FGL5</accession>
<dbReference type="EMBL" id="VOXD01000047">
    <property type="protein sequence ID" value="TXF85414.1"/>
    <property type="molecule type" value="Genomic_DNA"/>
</dbReference>
<name>A0A5C7FGL5_9BACT</name>
<evidence type="ECO:0000313" key="2">
    <source>
        <dbReference type="Proteomes" id="UP000321907"/>
    </source>
</evidence>
<dbReference type="AlphaFoldDB" id="A0A5C7FGL5"/>